<comment type="cofactor">
    <cofactor evidence="1 11">
        <name>Zn(2+)</name>
        <dbReference type="ChEBI" id="CHEBI:29105"/>
    </cofactor>
</comment>
<evidence type="ECO:0000256" key="6">
    <source>
        <dbReference type="ARBA" id="ARBA00022801"/>
    </source>
</evidence>
<dbReference type="Pfam" id="PF02163">
    <property type="entry name" value="Peptidase_M50"/>
    <property type="match status" value="1"/>
</dbReference>
<dbReference type="EMBL" id="RJQC01000003">
    <property type="protein sequence ID" value="RNM29796.1"/>
    <property type="molecule type" value="Genomic_DNA"/>
</dbReference>
<evidence type="ECO:0000256" key="1">
    <source>
        <dbReference type="ARBA" id="ARBA00001947"/>
    </source>
</evidence>
<accession>A0A3N0HZQ8</accession>
<gene>
    <name evidence="13" type="primary">rseP</name>
    <name evidence="13" type="ORF">EDX97_09225</name>
</gene>
<dbReference type="AlphaFoldDB" id="A0A3N0HZQ8"/>
<dbReference type="GO" id="GO:0016020">
    <property type="term" value="C:membrane"/>
    <property type="evidence" value="ECO:0007669"/>
    <property type="project" value="UniProtKB-SubCell"/>
</dbReference>
<evidence type="ECO:0000256" key="9">
    <source>
        <dbReference type="ARBA" id="ARBA00023049"/>
    </source>
</evidence>
<dbReference type="EC" id="3.4.24.-" evidence="11"/>
<organism evidence="13 14">
    <name type="scientific">Absicoccus porci</name>
    <dbReference type="NCBI Taxonomy" id="2486576"/>
    <lineage>
        <taxon>Bacteria</taxon>
        <taxon>Bacillati</taxon>
        <taxon>Bacillota</taxon>
        <taxon>Erysipelotrichia</taxon>
        <taxon>Erysipelotrichales</taxon>
        <taxon>Erysipelotrichaceae</taxon>
        <taxon>Absicoccus</taxon>
    </lineage>
</organism>
<keyword evidence="5 11" id="KW-0812">Transmembrane</keyword>
<dbReference type="GO" id="GO:0046872">
    <property type="term" value="F:metal ion binding"/>
    <property type="evidence" value="ECO:0007669"/>
    <property type="project" value="UniProtKB-KW"/>
</dbReference>
<evidence type="ECO:0000256" key="11">
    <source>
        <dbReference type="RuleBase" id="RU362031"/>
    </source>
</evidence>
<evidence type="ECO:0000259" key="12">
    <source>
        <dbReference type="Pfam" id="PF02163"/>
    </source>
</evidence>
<dbReference type="PANTHER" id="PTHR42837">
    <property type="entry name" value="REGULATOR OF SIGMA-E PROTEASE RSEP"/>
    <property type="match status" value="1"/>
</dbReference>
<dbReference type="SUPFAM" id="SSF50156">
    <property type="entry name" value="PDZ domain-like"/>
    <property type="match status" value="1"/>
</dbReference>
<feature type="domain" description="Peptidase M50" evidence="12">
    <location>
        <begin position="9"/>
        <end position="344"/>
    </location>
</feature>
<evidence type="ECO:0000256" key="8">
    <source>
        <dbReference type="ARBA" id="ARBA00022989"/>
    </source>
</evidence>
<feature type="transmembrane region" description="Helical" evidence="11">
    <location>
        <begin position="329"/>
        <end position="350"/>
    </location>
</feature>
<dbReference type="CDD" id="cd06163">
    <property type="entry name" value="S2P-M50_PDZ_RseP-like"/>
    <property type="match status" value="1"/>
</dbReference>
<keyword evidence="4 13" id="KW-0645">Protease</keyword>
<evidence type="ECO:0000313" key="13">
    <source>
        <dbReference type="EMBL" id="RNM29796.1"/>
    </source>
</evidence>
<keyword evidence="9 11" id="KW-0482">Metalloprotease</keyword>
<proteinExistence type="inferred from homology"/>
<evidence type="ECO:0000313" key="14">
    <source>
        <dbReference type="Proteomes" id="UP000276568"/>
    </source>
</evidence>
<keyword evidence="10 11" id="KW-0472">Membrane</keyword>
<keyword evidence="8 11" id="KW-1133">Transmembrane helix</keyword>
<dbReference type="GO" id="GO:0004222">
    <property type="term" value="F:metalloendopeptidase activity"/>
    <property type="evidence" value="ECO:0007669"/>
    <property type="project" value="InterPro"/>
</dbReference>
<dbReference type="InterPro" id="IPR036034">
    <property type="entry name" value="PDZ_sf"/>
</dbReference>
<evidence type="ECO:0000256" key="2">
    <source>
        <dbReference type="ARBA" id="ARBA00004141"/>
    </source>
</evidence>
<comment type="similarity">
    <text evidence="3 11">Belongs to the peptidase M50B family.</text>
</comment>
<dbReference type="Proteomes" id="UP000276568">
    <property type="component" value="Unassembled WGS sequence"/>
</dbReference>
<sequence length="357" mass="40433">MQLIIGIIAFIFMLSVIVIIHEWGHFMVARHYGVYCHEFSIGMGPALYQKKGKETTFSIRAIPFGGYVMMAGEEDGSQDEQEDDWLKNVPDDRRLNHKPWPQQICIMLAGIFMNLVLAWVIFVGVAMARGYVVEPAKPVVYKIQENSPAQQAGLQKDDRILKATSGTESIKPETQYDLLEWMQYHHDTIILTVRRDQSTFETQIKPQYDKENSIYTIGYQAIAYAKNIQWYEAFGVGTQDFAESSTAIFQSLNMLIHGQGYENLSGPVGIFSVTSRTTQMGVLAYLSLFAMISLNIGIFNAIPIPALDGGRVLITLIEAIFRRKVNQQVVEKIIMVSFALLMMLFVFATYNDIVRII</sequence>
<feature type="transmembrane region" description="Helical" evidence="11">
    <location>
        <begin position="282"/>
        <end position="302"/>
    </location>
</feature>
<comment type="caution">
    <text evidence="13">The sequence shown here is derived from an EMBL/GenBank/DDBJ whole genome shotgun (WGS) entry which is preliminary data.</text>
</comment>
<dbReference type="OrthoDB" id="9782003at2"/>
<keyword evidence="14" id="KW-1185">Reference proteome</keyword>
<evidence type="ECO:0000256" key="4">
    <source>
        <dbReference type="ARBA" id="ARBA00022670"/>
    </source>
</evidence>
<dbReference type="InterPro" id="IPR008915">
    <property type="entry name" value="Peptidase_M50"/>
</dbReference>
<feature type="transmembrane region" description="Helical" evidence="11">
    <location>
        <begin position="104"/>
        <end position="128"/>
    </location>
</feature>
<protein>
    <recommendedName>
        <fullName evidence="11">Zinc metalloprotease</fullName>
        <ecNumber evidence="11">3.4.24.-</ecNumber>
    </recommendedName>
</protein>
<keyword evidence="11" id="KW-0479">Metal-binding</keyword>
<keyword evidence="7 11" id="KW-0862">Zinc</keyword>
<reference evidence="13 14" key="1">
    <citation type="submission" date="2018-11" db="EMBL/GenBank/DDBJ databases">
        <title>Clostridium sp. nov., a member of the family Erysipelotrichaceae isolated from pig faeces.</title>
        <authorList>
            <person name="Chang Y.-H."/>
        </authorList>
    </citation>
    <scope>NUCLEOTIDE SEQUENCE [LARGE SCALE GENOMIC DNA]</scope>
    <source>
        <strain evidence="13 14">YH-panp20</strain>
    </source>
</reference>
<dbReference type="Gene3D" id="2.30.42.10">
    <property type="match status" value="1"/>
</dbReference>
<keyword evidence="6 11" id="KW-0378">Hydrolase</keyword>
<evidence type="ECO:0000256" key="5">
    <source>
        <dbReference type="ARBA" id="ARBA00022692"/>
    </source>
</evidence>
<comment type="subcellular location">
    <subcellularLocation>
        <location evidence="2">Membrane</location>
        <topology evidence="2">Multi-pass membrane protein</topology>
    </subcellularLocation>
</comment>
<dbReference type="NCBIfam" id="TIGR00054">
    <property type="entry name" value="RIP metalloprotease RseP"/>
    <property type="match status" value="1"/>
</dbReference>
<name>A0A3N0HZQ8_9FIRM</name>
<dbReference type="RefSeq" id="WP_128520860.1">
    <property type="nucleotide sequence ID" value="NZ_RJQC01000003.1"/>
</dbReference>
<feature type="transmembrane region" description="Helical" evidence="11">
    <location>
        <begin position="6"/>
        <end position="24"/>
    </location>
</feature>
<dbReference type="InterPro" id="IPR004387">
    <property type="entry name" value="Pept_M50_Zn"/>
</dbReference>
<evidence type="ECO:0000256" key="10">
    <source>
        <dbReference type="ARBA" id="ARBA00023136"/>
    </source>
</evidence>
<evidence type="ECO:0000256" key="7">
    <source>
        <dbReference type="ARBA" id="ARBA00022833"/>
    </source>
</evidence>
<dbReference type="GO" id="GO:0006508">
    <property type="term" value="P:proteolysis"/>
    <property type="evidence" value="ECO:0007669"/>
    <property type="project" value="UniProtKB-KW"/>
</dbReference>
<dbReference type="PANTHER" id="PTHR42837:SF2">
    <property type="entry name" value="MEMBRANE METALLOPROTEASE ARASP2, CHLOROPLASTIC-RELATED"/>
    <property type="match status" value="1"/>
</dbReference>
<evidence type="ECO:0000256" key="3">
    <source>
        <dbReference type="ARBA" id="ARBA00007931"/>
    </source>
</evidence>